<keyword evidence="1" id="KW-1133">Transmembrane helix</keyword>
<dbReference type="Pfam" id="PF16344">
    <property type="entry name" value="FecR_C"/>
    <property type="match status" value="1"/>
</dbReference>
<dbReference type="OrthoDB" id="1099963at2"/>
<dbReference type="Pfam" id="PF04773">
    <property type="entry name" value="FecR"/>
    <property type="match status" value="1"/>
</dbReference>
<keyword evidence="1" id="KW-0812">Transmembrane</keyword>
<dbReference type="KEGG" id="mrub:DEO27_017125"/>
<evidence type="ECO:0000256" key="1">
    <source>
        <dbReference type="SAM" id="Phobius"/>
    </source>
</evidence>
<dbReference type="AlphaFoldDB" id="A0A5C1I0J0"/>
<evidence type="ECO:0000313" key="5">
    <source>
        <dbReference type="Proteomes" id="UP000251402"/>
    </source>
</evidence>
<dbReference type="Gene3D" id="2.60.120.1440">
    <property type="match status" value="1"/>
</dbReference>
<gene>
    <name evidence="4" type="ORF">DEO27_017125</name>
</gene>
<dbReference type="FunFam" id="2.60.120.1440:FF:000001">
    <property type="entry name" value="Putative anti-sigma factor"/>
    <property type="match status" value="1"/>
</dbReference>
<keyword evidence="1" id="KW-0472">Membrane</keyword>
<evidence type="ECO:0000313" key="4">
    <source>
        <dbReference type="EMBL" id="QEM11677.1"/>
    </source>
</evidence>
<name>A0A5C1I0J0_9SPHI</name>
<proteinExistence type="predicted"/>
<organism evidence="4 5">
    <name type="scientific">Mucilaginibacter rubeus</name>
    <dbReference type="NCBI Taxonomy" id="2027860"/>
    <lineage>
        <taxon>Bacteria</taxon>
        <taxon>Pseudomonadati</taxon>
        <taxon>Bacteroidota</taxon>
        <taxon>Sphingobacteriia</taxon>
        <taxon>Sphingobacteriales</taxon>
        <taxon>Sphingobacteriaceae</taxon>
        <taxon>Mucilaginibacter</taxon>
    </lineage>
</organism>
<feature type="domain" description="FecR protein" evidence="2">
    <location>
        <begin position="197"/>
        <end position="283"/>
    </location>
</feature>
<evidence type="ECO:0000259" key="2">
    <source>
        <dbReference type="Pfam" id="PF04773"/>
    </source>
</evidence>
<keyword evidence="5" id="KW-1185">Reference proteome</keyword>
<feature type="transmembrane region" description="Helical" evidence="1">
    <location>
        <begin position="86"/>
        <end position="108"/>
    </location>
</feature>
<dbReference type="Gene3D" id="3.55.50.30">
    <property type="match status" value="1"/>
</dbReference>
<dbReference type="PANTHER" id="PTHR30273:SF2">
    <property type="entry name" value="PROTEIN FECR"/>
    <property type="match status" value="1"/>
</dbReference>
<reference evidence="4" key="1">
    <citation type="submission" date="2019-08" db="EMBL/GenBank/DDBJ databases">
        <title>Comparative genome analysis confer to the adaptation heavy metal polluted environment.</title>
        <authorList>
            <person name="Li Y."/>
        </authorList>
    </citation>
    <scope>NUCLEOTIDE SEQUENCE [LARGE SCALE GENOMIC DNA]</scope>
    <source>
        <strain evidence="4">P1</strain>
    </source>
</reference>
<protein>
    <submittedName>
        <fullName evidence="4">DUF4974 domain-containing protein</fullName>
    </submittedName>
</protein>
<dbReference type="Proteomes" id="UP000251402">
    <property type="component" value="Chromosome"/>
</dbReference>
<feature type="domain" description="Protein FecR C-terminal" evidence="3">
    <location>
        <begin position="326"/>
        <end position="393"/>
    </location>
</feature>
<sequence length="395" mass="44273">MCFCFKYDFFKVLKTMNHQDADQLIAKYLDNTATPEERALVENWYIFESDKRKLSDDDKFDHLAAELWAGTRQRAGLQTQPKVRSLWPRIAVAASIVFILSVGLFVLLKHNGTGQPGDNDQNRIGAITERFPTLILTDGKEVPLHKSKNEQLISQNSGLVTRLTNGVLNYQQGADNQIDNKVIAYNSLLVPSGAHYQVVVLSDGTKVWINAASSLRYPTAFNGDERRVELKGEAYFEVAHNAAKPFRVASNNQTVEVLGTHFNISAYDDDPAVKTTLLEGKVKVTGTVNHATRFLLPGQQAVLGKNAFTVSKAETAEAIAWKNDQFEFQDDNIQHIMRVIARWYDMKVTYEGPIPDDKFGGTINRNSDVTESLNILELTGKVRFHVKGRQIVVSK</sequence>
<evidence type="ECO:0000259" key="3">
    <source>
        <dbReference type="Pfam" id="PF16344"/>
    </source>
</evidence>
<dbReference type="InterPro" id="IPR006860">
    <property type="entry name" value="FecR"/>
</dbReference>
<dbReference type="EMBL" id="CP043450">
    <property type="protein sequence ID" value="QEM11677.1"/>
    <property type="molecule type" value="Genomic_DNA"/>
</dbReference>
<dbReference type="PANTHER" id="PTHR30273">
    <property type="entry name" value="PERIPLASMIC SIGNAL SENSOR AND SIGMA FACTOR ACTIVATOR FECR-RELATED"/>
    <property type="match status" value="1"/>
</dbReference>
<accession>A0A5C1I0J0</accession>
<dbReference type="InterPro" id="IPR032508">
    <property type="entry name" value="FecR_C"/>
</dbReference>
<dbReference type="GO" id="GO:0016989">
    <property type="term" value="F:sigma factor antagonist activity"/>
    <property type="evidence" value="ECO:0007669"/>
    <property type="project" value="TreeGrafter"/>
</dbReference>
<dbReference type="InterPro" id="IPR012373">
    <property type="entry name" value="Ferrdict_sens_TM"/>
</dbReference>